<dbReference type="GO" id="GO:0034650">
    <property type="term" value="P:cortisol metabolic process"/>
    <property type="evidence" value="ECO:0007669"/>
    <property type="project" value="TreeGrafter"/>
</dbReference>
<dbReference type="Gene3D" id="1.10.630.10">
    <property type="entry name" value="Cytochrome P450"/>
    <property type="match status" value="1"/>
</dbReference>
<dbReference type="Proteomes" id="UP000694620">
    <property type="component" value="Chromosome 2"/>
</dbReference>
<evidence type="ECO:0000256" key="6">
    <source>
        <dbReference type="ARBA" id="ARBA00022723"/>
    </source>
</evidence>
<accession>A0A8C4RJ69</accession>
<keyword evidence="9 15" id="KW-0408">Iron</keyword>
<comment type="similarity">
    <text evidence="3 16">Belongs to the cytochrome P450 family.</text>
</comment>
<evidence type="ECO:0000256" key="8">
    <source>
        <dbReference type="ARBA" id="ARBA00023002"/>
    </source>
</evidence>
<evidence type="ECO:0000256" key="7">
    <source>
        <dbReference type="ARBA" id="ARBA00022946"/>
    </source>
</evidence>
<feature type="binding site" description="axial binding residue" evidence="15">
    <location>
        <position position="441"/>
    </location>
    <ligand>
        <name>heme</name>
        <dbReference type="ChEBI" id="CHEBI:30413"/>
    </ligand>
    <ligandPart>
        <name>Fe</name>
        <dbReference type="ChEBI" id="CHEBI:18248"/>
    </ligandPart>
</feature>
<dbReference type="GO" id="GO:0008203">
    <property type="term" value="P:cholesterol metabolic process"/>
    <property type="evidence" value="ECO:0007669"/>
    <property type="project" value="TreeGrafter"/>
</dbReference>
<evidence type="ECO:0000256" key="4">
    <source>
        <dbReference type="ARBA" id="ARBA00012767"/>
    </source>
</evidence>
<dbReference type="InterPro" id="IPR050479">
    <property type="entry name" value="CYP11_CYP27_families"/>
</dbReference>
<dbReference type="PRINTS" id="PR00385">
    <property type="entry name" value="P450"/>
</dbReference>
<keyword evidence="12" id="KW-0472">Membrane</keyword>
<gene>
    <name evidence="17" type="primary">LOC114645529</name>
</gene>
<organism evidence="17 18">
    <name type="scientific">Erpetoichthys calabaricus</name>
    <name type="common">Rope fish</name>
    <name type="synonym">Calamoichthys calabaricus</name>
    <dbReference type="NCBI Taxonomy" id="27687"/>
    <lineage>
        <taxon>Eukaryota</taxon>
        <taxon>Metazoa</taxon>
        <taxon>Chordata</taxon>
        <taxon>Craniata</taxon>
        <taxon>Vertebrata</taxon>
        <taxon>Euteleostomi</taxon>
        <taxon>Actinopterygii</taxon>
        <taxon>Polypteriformes</taxon>
        <taxon>Polypteridae</taxon>
        <taxon>Erpetoichthys</taxon>
    </lineage>
</organism>
<reference evidence="17" key="1">
    <citation type="submission" date="2021-06" db="EMBL/GenBank/DDBJ databases">
        <authorList>
            <consortium name="Wellcome Sanger Institute Data Sharing"/>
        </authorList>
    </citation>
    <scope>NUCLEOTIDE SEQUENCE [LARGE SCALE GENOMIC DNA]</scope>
</reference>
<keyword evidence="7" id="KW-0809">Transit peptide</keyword>
<evidence type="ECO:0000256" key="2">
    <source>
        <dbReference type="ARBA" id="ARBA00004325"/>
    </source>
</evidence>
<dbReference type="AlphaFoldDB" id="A0A8C4RJ69"/>
<reference evidence="17" key="3">
    <citation type="submission" date="2025-09" db="UniProtKB">
        <authorList>
            <consortium name="Ensembl"/>
        </authorList>
    </citation>
    <scope>IDENTIFICATION</scope>
</reference>
<dbReference type="PANTHER" id="PTHR24279">
    <property type="entry name" value="CYTOCHROME P450"/>
    <property type="match status" value="1"/>
</dbReference>
<keyword evidence="11" id="KW-0496">Mitochondrion</keyword>
<keyword evidence="5 15" id="KW-0349">Heme</keyword>
<dbReference type="GO" id="GO:0004507">
    <property type="term" value="F:steroid 11-beta-monooxygenase activity"/>
    <property type="evidence" value="ECO:0007669"/>
    <property type="project" value="UniProtKB-EC"/>
</dbReference>
<keyword evidence="10 16" id="KW-0503">Monooxygenase</keyword>
<comment type="subcellular location">
    <subcellularLocation>
        <location evidence="2">Mitochondrion membrane</location>
    </subcellularLocation>
</comment>
<dbReference type="Ensembl" id="ENSECRT00000002365.1">
    <property type="protein sequence ID" value="ENSECRP00000002336.1"/>
    <property type="gene ID" value="ENSECRG00000001124.1"/>
</dbReference>
<keyword evidence="8 16" id="KW-0560">Oxidoreductase</keyword>
<dbReference type="GO" id="GO:0071375">
    <property type="term" value="P:cellular response to peptide hormone stimulus"/>
    <property type="evidence" value="ECO:0007669"/>
    <property type="project" value="TreeGrafter"/>
</dbReference>
<keyword evidence="13" id="KW-0755">Steroidogenesis</keyword>
<dbReference type="GeneTree" id="ENSGT00940000161506"/>
<dbReference type="PROSITE" id="PS00086">
    <property type="entry name" value="CYTOCHROME_P450"/>
    <property type="match status" value="1"/>
</dbReference>
<reference evidence="17" key="2">
    <citation type="submission" date="2025-08" db="UniProtKB">
        <authorList>
            <consortium name="Ensembl"/>
        </authorList>
    </citation>
    <scope>IDENTIFICATION</scope>
</reference>
<proteinExistence type="inferred from homology"/>
<evidence type="ECO:0000256" key="14">
    <source>
        <dbReference type="ARBA" id="ARBA00042800"/>
    </source>
</evidence>
<dbReference type="GO" id="GO:0020037">
    <property type="term" value="F:heme binding"/>
    <property type="evidence" value="ECO:0007669"/>
    <property type="project" value="InterPro"/>
</dbReference>
<comment type="cofactor">
    <cofactor evidence="1 15">
        <name>heme</name>
        <dbReference type="ChEBI" id="CHEBI:30413"/>
    </cofactor>
</comment>
<keyword evidence="18" id="KW-1185">Reference proteome</keyword>
<dbReference type="SUPFAM" id="SSF48264">
    <property type="entry name" value="Cytochrome P450"/>
    <property type="match status" value="1"/>
</dbReference>
<evidence type="ECO:0000256" key="10">
    <source>
        <dbReference type="ARBA" id="ARBA00023033"/>
    </source>
</evidence>
<dbReference type="GO" id="GO:0005743">
    <property type="term" value="C:mitochondrial inner membrane"/>
    <property type="evidence" value="ECO:0007669"/>
    <property type="project" value="TreeGrafter"/>
</dbReference>
<evidence type="ECO:0000313" key="17">
    <source>
        <dbReference type="Ensembl" id="ENSECRP00000002336.1"/>
    </source>
</evidence>
<name>A0A8C4RJ69_ERPCA</name>
<evidence type="ECO:0000256" key="1">
    <source>
        <dbReference type="ARBA" id="ARBA00001971"/>
    </source>
</evidence>
<dbReference type="InterPro" id="IPR036396">
    <property type="entry name" value="Cyt_P450_sf"/>
</dbReference>
<evidence type="ECO:0000256" key="3">
    <source>
        <dbReference type="ARBA" id="ARBA00010617"/>
    </source>
</evidence>
<evidence type="ECO:0000256" key="16">
    <source>
        <dbReference type="RuleBase" id="RU000461"/>
    </source>
</evidence>
<sequence length="496" mass="56439">YLAKASCPFFLRSLTQGAALAQALGTAGVQDEVHVATTRPFTEIPSTGNNGWINLLRFWKGDTLQKLHLHMDDSFRKLGPIYREKIGSKEMVNVFLPEDVEAIFHSEDVYPRRMQIALWIAHRDSRKRCYGVFLKDGPAWREDRLVLNKEVMSVGAVNKFLPLLDEVSCDFVAHLAQRIERGGLGGSLKMDLYPELFRFTMESSCNVLFGERLGLLSTLTPDSKKFISSIERMFETTLSLMFIPPQLLQFLSIRQWKEQLACWDEIFNHDRKYAGVLAELLEQAKLPVENIIASIIEMMVGGVDTTAVPLHMALFELARNPDIQELVRKQVQAAWEKTGGNAAETLKATPLLRAIIKEILRLYPVGVVIQRIPSKDLVLQNYHIPAGTLVQVSLFSLGRSPQVFSQPLHFQPGRWEKPQLDCSGSHSPFKFLTFGFGSRQCLGRRIAETEMQLFLLHMLKNFRLEVQSKEEIKFRYSLILLPEKVPHITFKLLSAN</sequence>
<dbReference type="InterPro" id="IPR001128">
    <property type="entry name" value="Cyt_P450"/>
</dbReference>
<evidence type="ECO:0000256" key="12">
    <source>
        <dbReference type="ARBA" id="ARBA00023136"/>
    </source>
</evidence>
<dbReference type="GO" id="GO:0006700">
    <property type="term" value="P:C21-steroid hormone biosynthetic process"/>
    <property type="evidence" value="ECO:0007669"/>
    <property type="project" value="TreeGrafter"/>
</dbReference>
<dbReference type="Pfam" id="PF00067">
    <property type="entry name" value="p450"/>
    <property type="match status" value="1"/>
</dbReference>
<protein>
    <recommendedName>
        <fullName evidence="4">steroid 11beta-monooxygenase</fullName>
        <ecNumber evidence="4">1.14.15.4</ecNumber>
    </recommendedName>
    <alternativeName>
        <fullName evidence="14">Cytochrome P450C11</fullName>
    </alternativeName>
</protein>
<dbReference type="InterPro" id="IPR002401">
    <property type="entry name" value="Cyt_P450_E_grp-I"/>
</dbReference>
<dbReference type="GO" id="GO:0006704">
    <property type="term" value="P:glucocorticoid biosynthetic process"/>
    <property type="evidence" value="ECO:0007669"/>
    <property type="project" value="TreeGrafter"/>
</dbReference>
<evidence type="ECO:0000256" key="13">
    <source>
        <dbReference type="ARBA" id="ARBA00023250"/>
    </source>
</evidence>
<keyword evidence="6 15" id="KW-0479">Metal-binding</keyword>
<evidence type="ECO:0000256" key="11">
    <source>
        <dbReference type="ARBA" id="ARBA00023128"/>
    </source>
</evidence>
<dbReference type="PANTHER" id="PTHR24279:SF1">
    <property type="entry name" value="CYTOCHROME P450 11B2, MITOCHONDRIAL"/>
    <property type="match status" value="1"/>
</dbReference>
<dbReference type="InterPro" id="IPR017972">
    <property type="entry name" value="Cyt_P450_CS"/>
</dbReference>
<dbReference type="GO" id="GO:0005506">
    <property type="term" value="F:iron ion binding"/>
    <property type="evidence" value="ECO:0007669"/>
    <property type="project" value="InterPro"/>
</dbReference>
<dbReference type="EC" id="1.14.15.4" evidence="4"/>
<evidence type="ECO:0000256" key="5">
    <source>
        <dbReference type="ARBA" id="ARBA00022617"/>
    </source>
</evidence>
<evidence type="ECO:0000313" key="18">
    <source>
        <dbReference type="Proteomes" id="UP000694620"/>
    </source>
</evidence>
<dbReference type="PRINTS" id="PR00463">
    <property type="entry name" value="EP450I"/>
</dbReference>
<evidence type="ECO:0000256" key="9">
    <source>
        <dbReference type="ARBA" id="ARBA00023004"/>
    </source>
</evidence>
<evidence type="ECO:0000256" key="15">
    <source>
        <dbReference type="PIRSR" id="PIRSR602401-1"/>
    </source>
</evidence>